<dbReference type="Proteomes" id="UP001597295">
    <property type="component" value="Unassembled WGS sequence"/>
</dbReference>
<evidence type="ECO:0000256" key="4">
    <source>
        <dbReference type="ARBA" id="ARBA00022452"/>
    </source>
</evidence>
<dbReference type="PANTHER" id="PTHR30026:SF22">
    <property type="entry name" value="OUTER MEMBRANE EFFLUX PROTEIN"/>
    <property type="match status" value="1"/>
</dbReference>
<dbReference type="PANTHER" id="PTHR30026">
    <property type="entry name" value="OUTER MEMBRANE PROTEIN TOLC"/>
    <property type="match status" value="1"/>
</dbReference>
<dbReference type="InterPro" id="IPR003423">
    <property type="entry name" value="OMP_efflux"/>
</dbReference>
<organism evidence="10 11">
    <name type="scientific">Lacibacterium aquatile</name>
    <dbReference type="NCBI Taxonomy" id="1168082"/>
    <lineage>
        <taxon>Bacteria</taxon>
        <taxon>Pseudomonadati</taxon>
        <taxon>Pseudomonadota</taxon>
        <taxon>Alphaproteobacteria</taxon>
        <taxon>Rhodospirillales</taxon>
        <taxon>Rhodospirillaceae</taxon>
    </lineage>
</organism>
<evidence type="ECO:0000256" key="7">
    <source>
        <dbReference type="ARBA" id="ARBA00023237"/>
    </source>
</evidence>
<keyword evidence="3" id="KW-0813">Transport</keyword>
<evidence type="ECO:0000313" key="11">
    <source>
        <dbReference type="Proteomes" id="UP001597295"/>
    </source>
</evidence>
<comment type="caution">
    <text evidence="10">The sequence shown here is derived from an EMBL/GenBank/DDBJ whole genome shotgun (WGS) entry which is preliminary data.</text>
</comment>
<sequence length="441" mass="48716">MNQKSFRNRLLLGAAAFFVATAGAQAASLQDELSYLLTAHPRVKAASNSVSGAQEQIRQAFAAYLPRVDTQLQAGWDQISSPGFRAARNGKAASEWGDTLSLTVTQTLFDGLRREANYDEAKVNKVVQDLALDTTRQTLTYDGARAYIDVLRFARLVELARTNEATVQRQLSLEDERVQRGAGIAIDVLFAKSRLQLAKERRVQFEGQLQEASARYQQLFNKAPTAGSMADPSVPANLLPANLDDARNAAINDNPQVQSSNRQIDMATSRKQAAGADYFPRVDLELRGEYADNYEAVKGYRTELTALVRARWNIFNGFATQAAVAEASYRLAGARDQFDSARRQVTEEVDIAWNELQTANQRVALLENAVSIAAEVFEARRRLRDAGRETAINVLDAENELYTARINLLQATFDSRKASYRVLMATGRLTPAMLGVQLAAN</sequence>
<evidence type="ECO:0000256" key="3">
    <source>
        <dbReference type="ARBA" id="ARBA00022448"/>
    </source>
</evidence>
<accession>A0ABW5DR05</accession>
<reference evidence="11" key="1">
    <citation type="journal article" date="2019" name="Int. J. Syst. Evol. Microbiol.">
        <title>The Global Catalogue of Microorganisms (GCM) 10K type strain sequencing project: providing services to taxonomists for standard genome sequencing and annotation.</title>
        <authorList>
            <consortium name="The Broad Institute Genomics Platform"/>
            <consortium name="The Broad Institute Genome Sequencing Center for Infectious Disease"/>
            <person name="Wu L."/>
            <person name="Ma J."/>
        </authorList>
    </citation>
    <scope>NUCLEOTIDE SEQUENCE [LARGE SCALE GENOMIC DNA]</scope>
    <source>
        <strain evidence="11">CGMCC 1.19062</strain>
    </source>
</reference>
<dbReference type="InterPro" id="IPR010130">
    <property type="entry name" value="T1SS_OMP_TolC"/>
</dbReference>
<evidence type="ECO:0000256" key="1">
    <source>
        <dbReference type="ARBA" id="ARBA00004442"/>
    </source>
</evidence>
<gene>
    <name evidence="10" type="ORF">ACFSM5_11715</name>
</gene>
<keyword evidence="11" id="KW-1185">Reference proteome</keyword>
<evidence type="ECO:0000256" key="8">
    <source>
        <dbReference type="SAM" id="Coils"/>
    </source>
</evidence>
<dbReference type="Pfam" id="PF02321">
    <property type="entry name" value="OEP"/>
    <property type="match status" value="2"/>
</dbReference>
<proteinExistence type="inferred from homology"/>
<keyword evidence="9" id="KW-0732">Signal</keyword>
<evidence type="ECO:0000256" key="5">
    <source>
        <dbReference type="ARBA" id="ARBA00022692"/>
    </source>
</evidence>
<evidence type="ECO:0000256" key="6">
    <source>
        <dbReference type="ARBA" id="ARBA00023136"/>
    </source>
</evidence>
<dbReference type="Gene3D" id="1.20.1600.10">
    <property type="entry name" value="Outer membrane efflux proteins (OEP)"/>
    <property type="match status" value="1"/>
</dbReference>
<feature type="coiled-coil region" evidence="8">
    <location>
        <begin position="195"/>
        <end position="222"/>
    </location>
</feature>
<dbReference type="RefSeq" id="WP_379876578.1">
    <property type="nucleotide sequence ID" value="NZ_JBHUIP010000012.1"/>
</dbReference>
<keyword evidence="8" id="KW-0175">Coiled coil</keyword>
<comment type="subcellular location">
    <subcellularLocation>
        <location evidence="1">Cell outer membrane</location>
    </subcellularLocation>
</comment>
<dbReference type="EMBL" id="JBHUIP010000012">
    <property type="protein sequence ID" value="MFD2263558.1"/>
    <property type="molecule type" value="Genomic_DNA"/>
</dbReference>
<dbReference type="SUPFAM" id="SSF56954">
    <property type="entry name" value="Outer membrane efflux proteins (OEP)"/>
    <property type="match status" value="1"/>
</dbReference>
<keyword evidence="5" id="KW-0812">Transmembrane</keyword>
<keyword evidence="4" id="KW-1134">Transmembrane beta strand</keyword>
<name>A0ABW5DR05_9PROT</name>
<comment type="similarity">
    <text evidence="2">Belongs to the outer membrane factor (OMF) (TC 1.B.17) family.</text>
</comment>
<keyword evidence="6" id="KW-0472">Membrane</keyword>
<feature type="chain" id="PRO_5046991367" evidence="9">
    <location>
        <begin position="27"/>
        <end position="441"/>
    </location>
</feature>
<protein>
    <submittedName>
        <fullName evidence="10">TolC family outer membrane protein</fullName>
    </submittedName>
</protein>
<evidence type="ECO:0000256" key="9">
    <source>
        <dbReference type="SAM" id="SignalP"/>
    </source>
</evidence>
<evidence type="ECO:0000313" key="10">
    <source>
        <dbReference type="EMBL" id="MFD2263558.1"/>
    </source>
</evidence>
<evidence type="ECO:0000256" key="2">
    <source>
        <dbReference type="ARBA" id="ARBA00007613"/>
    </source>
</evidence>
<feature type="signal peptide" evidence="9">
    <location>
        <begin position="1"/>
        <end position="26"/>
    </location>
</feature>
<dbReference type="NCBIfam" id="TIGR01844">
    <property type="entry name" value="type_I_sec_TolC"/>
    <property type="match status" value="1"/>
</dbReference>
<keyword evidence="7" id="KW-0998">Cell outer membrane</keyword>
<dbReference type="InterPro" id="IPR051906">
    <property type="entry name" value="TolC-like"/>
</dbReference>